<dbReference type="Gene3D" id="1.10.3730.20">
    <property type="match status" value="2"/>
</dbReference>
<feature type="transmembrane region" description="Helical" evidence="1">
    <location>
        <begin position="31"/>
        <end position="52"/>
    </location>
</feature>
<dbReference type="SUPFAM" id="SSF103481">
    <property type="entry name" value="Multidrug resistance efflux transporter EmrE"/>
    <property type="match status" value="2"/>
</dbReference>
<evidence type="ECO:0000259" key="2">
    <source>
        <dbReference type="Pfam" id="PF00892"/>
    </source>
</evidence>
<dbReference type="EMBL" id="JACHLK010000002">
    <property type="protein sequence ID" value="MBB6558808.1"/>
    <property type="molecule type" value="Genomic_DNA"/>
</dbReference>
<organism evidence="3 4">
    <name type="scientific">Acidovorax soli</name>
    <dbReference type="NCBI Taxonomy" id="592050"/>
    <lineage>
        <taxon>Bacteria</taxon>
        <taxon>Pseudomonadati</taxon>
        <taxon>Pseudomonadota</taxon>
        <taxon>Betaproteobacteria</taxon>
        <taxon>Burkholderiales</taxon>
        <taxon>Comamonadaceae</taxon>
        <taxon>Acidovorax</taxon>
    </lineage>
</organism>
<dbReference type="InterPro" id="IPR000620">
    <property type="entry name" value="EamA_dom"/>
</dbReference>
<feature type="transmembrane region" description="Helical" evidence="1">
    <location>
        <begin position="147"/>
        <end position="164"/>
    </location>
</feature>
<feature type="transmembrane region" description="Helical" evidence="1">
    <location>
        <begin position="116"/>
        <end position="135"/>
    </location>
</feature>
<feature type="transmembrane region" description="Helical" evidence="1">
    <location>
        <begin position="238"/>
        <end position="258"/>
    </location>
</feature>
<name>A0A7X0U8C2_9BURK</name>
<reference evidence="3 4" key="1">
    <citation type="submission" date="2020-08" db="EMBL/GenBank/DDBJ databases">
        <title>Functional genomics of gut bacteria from endangered species of beetles.</title>
        <authorList>
            <person name="Carlos-Shanley C."/>
        </authorList>
    </citation>
    <scope>NUCLEOTIDE SEQUENCE [LARGE SCALE GENOMIC DNA]</scope>
    <source>
        <strain evidence="3 4">S00198</strain>
    </source>
</reference>
<proteinExistence type="predicted"/>
<dbReference type="InterPro" id="IPR037185">
    <property type="entry name" value="EmrE-like"/>
</dbReference>
<feature type="transmembrane region" description="Helical" evidence="1">
    <location>
        <begin position="265"/>
        <end position="283"/>
    </location>
</feature>
<keyword evidence="1" id="KW-0812">Transmembrane</keyword>
<dbReference type="RefSeq" id="WP_184856230.1">
    <property type="nucleotide sequence ID" value="NZ_JACHLK010000002.1"/>
</dbReference>
<gene>
    <name evidence="3" type="ORF">HNP48_001472</name>
</gene>
<accession>A0A7X0U8C2</accession>
<evidence type="ECO:0000313" key="4">
    <source>
        <dbReference type="Proteomes" id="UP000575083"/>
    </source>
</evidence>
<keyword evidence="4" id="KW-1185">Reference proteome</keyword>
<dbReference type="Proteomes" id="UP000575083">
    <property type="component" value="Unassembled WGS sequence"/>
</dbReference>
<sequence length="284" mass="28986">MLTNDVFFIVLLSAVLNAGWNSAIKIGGDRTTAMALTTLVGSALSLLALPWVELPGAASAWGLLALSIAIHTAYHFALPLAYNHGDLGQVYPIARGSAPVMVVAGGALLAGEWPGAGGLLGVLCLCAGVLSLALLKKAGPHGHHRKAVAYALLSGALIAAYTVVDALGARQSGAAIGFAVLVTLGDGIATALIVLWWKGPRAFAVDRRALQLCAAAGAMQMGAYWTAVWALARAPMGQVSALRETSVLLVALVSAWVLKERVGPGRIVAAALVFTGIAGIRLGS</sequence>
<keyword evidence="1" id="KW-1133">Transmembrane helix</keyword>
<dbReference type="Pfam" id="PF00892">
    <property type="entry name" value="EamA"/>
    <property type="match status" value="1"/>
</dbReference>
<feature type="transmembrane region" description="Helical" evidence="1">
    <location>
        <begin position="58"/>
        <end position="78"/>
    </location>
</feature>
<feature type="transmembrane region" description="Helical" evidence="1">
    <location>
        <begin position="209"/>
        <end position="232"/>
    </location>
</feature>
<evidence type="ECO:0000256" key="1">
    <source>
        <dbReference type="SAM" id="Phobius"/>
    </source>
</evidence>
<feature type="domain" description="EamA" evidence="2">
    <location>
        <begin position="146"/>
        <end position="280"/>
    </location>
</feature>
<dbReference type="GO" id="GO:0016020">
    <property type="term" value="C:membrane"/>
    <property type="evidence" value="ECO:0007669"/>
    <property type="project" value="InterPro"/>
</dbReference>
<evidence type="ECO:0000313" key="3">
    <source>
        <dbReference type="EMBL" id="MBB6558808.1"/>
    </source>
</evidence>
<comment type="caution">
    <text evidence="3">The sequence shown here is derived from an EMBL/GenBank/DDBJ whole genome shotgun (WGS) entry which is preliminary data.</text>
</comment>
<keyword evidence="1" id="KW-0472">Membrane</keyword>
<dbReference type="AlphaFoldDB" id="A0A7X0U8C2"/>
<protein>
    <submittedName>
        <fullName evidence="3">Drug/metabolite transporter (DMT)-like permease</fullName>
    </submittedName>
</protein>
<feature type="transmembrane region" description="Helical" evidence="1">
    <location>
        <begin position="6"/>
        <end position="24"/>
    </location>
</feature>
<feature type="transmembrane region" description="Helical" evidence="1">
    <location>
        <begin position="176"/>
        <end position="197"/>
    </location>
</feature>